<comment type="caution">
    <text evidence="2">The sequence shown here is derived from an EMBL/GenBank/DDBJ whole genome shotgun (WGS) entry which is preliminary data.</text>
</comment>
<keyword evidence="2" id="KW-0808">Transferase</keyword>
<proteinExistence type="predicted"/>
<accession>A0A3D8I595</accession>
<dbReference type="EMBL" id="NXLR01000009">
    <property type="protein sequence ID" value="RDU59731.1"/>
    <property type="molecule type" value="Genomic_DNA"/>
</dbReference>
<gene>
    <name evidence="2" type="ORF">CQA63_05625</name>
</gene>
<dbReference type="Pfam" id="PF00535">
    <property type="entry name" value="Glycos_transf_2"/>
    <property type="match status" value="1"/>
</dbReference>
<feature type="domain" description="Glycosyltransferase 2-like" evidence="1">
    <location>
        <begin position="6"/>
        <end position="165"/>
    </location>
</feature>
<dbReference type="PANTHER" id="PTHR22916:SF3">
    <property type="entry name" value="UDP-GLCNAC:BETAGAL BETA-1,3-N-ACETYLGLUCOSAMINYLTRANSFERASE-LIKE PROTEIN 1"/>
    <property type="match status" value="1"/>
</dbReference>
<dbReference type="Gene3D" id="3.90.550.10">
    <property type="entry name" value="Spore Coat Polysaccharide Biosynthesis Protein SpsA, Chain A"/>
    <property type="match status" value="1"/>
</dbReference>
<dbReference type="SUPFAM" id="SSF53448">
    <property type="entry name" value="Nucleotide-diphospho-sugar transferases"/>
    <property type="match status" value="1"/>
</dbReference>
<dbReference type="InterPro" id="IPR029044">
    <property type="entry name" value="Nucleotide-diphossugar_trans"/>
</dbReference>
<evidence type="ECO:0000313" key="3">
    <source>
        <dbReference type="Proteomes" id="UP000256599"/>
    </source>
</evidence>
<reference evidence="2 3" key="1">
    <citation type="submission" date="2018-04" db="EMBL/GenBank/DDBJ databases">
        <title>Novel Campyloabacter and Helicobacter Species and Strains.</title>
        <authorList>
            <person name="Mannion A.J."/>
            <person name="Shen Z."/>
            <person name="Fox J.G."/>
        </authorList>
    </citation>
    <scope>NUCLEOTIDE SEQUENCE [LARGE SCALE GENOMIC DNA]</scope>
    <source>
        <strain evidence="2 3">MIT 98-6070</strain>
    </source>
</reference>
<dbReference type="AlphaFoldDB" id="A0A3D8I595"/>
<dbReference type="InterPro" id="IPR001173">
    <property type="entry name" value="Glyco_trans_2-like"/>
</dbReference>
<sequence>MVIKVSIIVPVYNTQKYIERCLSSLVSQSMRDIEIIIVDDCGSDKAMEVAKAYAARDSRIQIVRNVCNRGLLHTRIIGGKYAKGEYICYVDSDDYISLDTCLLAYEAALRQGADVVAFGAVCEGFYRRTFYTYKESIYADSYKLLFPTRGSFTPYVWNKLYKRELICSVDILLEGAAPMNIAEDVLKSFVLLSCAKRVVGIPHRLYVYCANNASSTQQSPRAHIAAYSICVKNIEYALAHMNNVDINKAKKLFRVLQYLKLNAMAKQGRYLYYMCASLKVWFRFESLIKIALYICSGIKRSIKGLL</sequence>
<dbReference type="PANTHER" id="PTHR22916">
    <property type="entry name" value="GLYCOSYLTRANSFERASE"/>
    <property type="match status" value="1"/>
</dbReference>
<dbReference type="GO" id="GO:0016758">
    <property type="term" value="F:hexosyltransferase activity"/>
    <property type="evidence" value="ECO:0007669"/>
    <property type="project" value="UniProtKB-ARBA"/>
</dbReference>
<dbReference type="Proteomes" id="UP000256599">
    <property type="component" value="Unassembled WGS sequence"/>
</dbReference>
<organism evidence="2 3">
    <name type="scientific">Helicobacter marmotae</name>
    <dbReference type="NCBI Taxonomy" id="152490"/>
    <lineage>
        <taxon>Bacteria</taxon>
        <taxon>Pseudomonadati</taxon>
        <taxon>Campylobacterota</taxon>
        <taxon>Epsilonproteobacteria</taxon>
        <taxon>Campylobacterales</taxon>
        <taxon>Helicobacteraceae</taxon>
        <taxon>Helicobacter</taxon>
    </lineage>
</organism>
<keyword evidence="3" id="KW-1185">Reference proteome</keyword>
<protein>
    <submittedName>
        <fullName evidence="2">Glycosyltransferase family 2 protein</fullName>
    </submittedName>
</protein>
<name>A0A3D8I595_9HELI</name>
<evidence type="ECO:0000313" key="2">
    <source>
        <dbReference type="EMBL" id="RDU59731.1"/>
    </source>
</evidence>
<dbReference type="CDD" id="cd00761">
    <property type="entry name" value="Glyco_tranf_GTA_type"/>
    <property type="match status" value="1"/>
</dbReference>
<evidence type="ECO:0000259" key="1">
    <source>
        <dbReference type="Pfam" id="PF00535"/>
    </source>
</evidence>